<keyword evidence="5" id="KW-1185">Reference proteome</keyword>
<dbReference type="EMBL" id="CAXDID020000255">
    <property type="protein sequence ID" value="CAL6065374.1"/>
    <property type="molecule type" value="Genomic_DNA"/>
</dbReference>
<keyword evidence="2" id="KW-0472">Membrane</keyword>
<evidence type="ECO:0000313" key="3">
    <source>
        <dbReference type="EMBL" id="CAI9940936.1"/>
    </source>
</evidence>
<feature type="region of interest" description="Disordered" evidence="1">
    <location>
        <begin position="143"/>
        <end position="170"/>
    </location>
</feature>
<reference evidence="4 5" key="2">
    <citation type="submission" date="2024-07" db="EMBL/GenBank/DDBJ databases">
        <authorList>
            <person name="Akdeniz Z."/>
        </authorList>
    </citation>
    <scope>NUCLEOTIDE SEQUENCE [LARGE SCALE GENOMIC DNA]</scope>
</reference>
<gene>
    <name evidence="3" type="ORF">HINF_LOCUS28581</name>
    <name evidence="4" type="ORF">HINF_LOCUS51808</name>
</gene>
<evidence type="ECO:0000313" key="4">
    <source>
        <dbReference type="EMBL" id="CAL6065374.1"/>
    </source>
</evidence>
<keyword evidence="2" id="KW-0812">Transmembrane</keyword>
<dbReference type="AlphaFoldDB" id="A0AA86PKI5"/>
<name>A0AA86PKI5_9EUKA</name>
<sequence length="170" mass="19714">MYTRIKQYYIAYQLKSARSCIQSLIAFASLTVIRLCFLEEVIYIYIYKSHRKRLQLRISPRCCGRCLREKAAFQEINKHLMVGMEEKLHSNASADALQQFAFDFKCQGGLGIILSGAYCDQMKVDQIQKIDYYVQENGTRLLNQNSNKSPAKQTQKQLNLRISSDTHENN</sequence>
<protein>
    <submittedName>
        <fullName evidence="4">Hypothetical_protein</fullName>
    </submittedName>
</protein>
<dbReference type="EMBL" id="CATOUU010000686">
    <property type="protein sequence ID" value="CAI9940936.1"/>
    <property type="molecule type" value="Genomic_DNA"/>
</dbReference>
<proteinExistence type="predicted"/>
<comment type="caution">
    <text evidence="3">The sequence shown here is derived from an EMBL/GenBank/DDBJ whole genome shotgun (WGS) entry which is preliminary data.</text>
</comment>
<keyword evidence="2" id="KW-1133">Transmembrane helix</keyword>
<reference evidence="3" key="1">
    <citation type="submission" date="2023-06" db="EMBL/GenBank/DDBJ databases">
        <authorList>
            <person name="Kurt Z."/>
        </authorList>
    </citation>
    <scope>NUCLEOTIDE SEQUENCE</scope>
</reference>
<feature type="transmembrane region" description="Helical" evidence="2">
    <location>
        <begin position="24"/>
        <end position="47"/>
    </location>
</feature>
<dbReference type="Proteomes" id="UP001642409">
    <property type="component" value="Unassembled WGS sequence"/>
</dbReference>
<evidence type="ECO:0000256" key="2">
    <source>
        <dbReference type="SAM" id="Phobius"/>
    </source>
</evidence>
<feature type="compositionally biased region" description="Polar residues" evidence="1">
    <location>
        <begin position="143"/>
        <end position="163"/>
    </location>
</feature>
<organism evidence="3">
    <name type="scientific">Hexamita inflata</name>
    <dbReference type="NCBI Taxonomy" id="28002"/>
    <lineage>
        <taxon>Eukaryota</taxon>
        <taxon>Metamonada</taxon>
        <taxon>Diplomonadida</taxon>
        <taxon>Hexamitidae</taxon>
        <taxon>Hexamitinae</taxon>
        <taxon>Hexamita</taxon>
    </lineage>
</organism>
<accession>A0AA86PKI5</accession>
<evidence type="ECO:0000313" key="5">
    <source>
        <dbReference type="Proteomes" id="UP001642409"/>
    </source>
</evidence>
<evidence type="ECO:0000256" key="1">
    <source>
        <dbReference type="SAM" id="MobiDB-lite"/>
    </source>
</evidence>